<evidence type="ECO:0000313" key="1">
    <source>
        <dbReference type="EMBL" id="CAJ0607946.1"/>
    </source>
</evidence>
<reference evidence="1" key="1">
    <citation type="submission" date="2023-07" db="EMBL/GenBank/DDBJ databases">
        <authorList>
            <consortium name="CYATHOMIX"/>
        </authorList>
    </citation>
    <scope>NUCLEOTIDE SEQUENCE</scope>
    <source>
        <strain evidence="1">N/A</strain>
    </source>
</reference>
<sequence length="112" mass="11828">MPRFHGKVAIITGSSSKIEAATAVFFAKEGAKVTITGRKQHGLEFYASYARNPFEVPSGRIADPSEIATVIAFLADEVQSSCIVGQTIVADGGNLIVLASNADVPVKKTTQF</sequence>
<dbReference type="Gene3D" id="3.40.50.720">
    <property type="entry name" value="NAD(P)-binding Rossmann-like Domain"/>
    <property type="match status" value="2"/>
</dbReference>
<proteinExistence type="predicted"/>
<dbReference type="EMBL" id="CATQJL010000316">
    <property type="protein sequence ID" value="CAJ0607946.1"/>
    <property type="molecule type" value="Genomic_DNA"/>
</dbReference>
<protein>
    <submittedName>
        <fullName evidence="1">Uncharacterized protein</fullName>
    </submittedName>
</protein>
<gene>
    <name evidence="1" type="ORF">CYNAS_LOCUS19929</name>
</gene>
<accession>A0AA36HCQ5</accession>
<dbReference type="InterPro" id="IPR036291">
    <property type="entry name" value="NAD(P)-bd_dom_sf"/>
</dbReference>
<name>A0AA36HCQ5_CYLNA</name>
<dbReference type="PANTHER" id="PTHR44115">
    <property type="entry name" value="PROTEIN CBG09704"/>
    <property type="match status" value="1"/>
</dbReference>
<dbReference type="PANTHER" id="PTHR44115:SF4">
    <property type="entry name" value="OXIDOREDUCTASE"/>
    <property type="match status" value="1"/>
</dbReference>
<dbReference type="SUPFAM" id="SSF51735">
    <property type="entry name" value="NAD(P)-binding Rossmann-fold domains"/>
    <property type="match status" value="1"/>
</dbReference>
<comment type="caution">
    <text evidence="1">The sequence shown here is derived from an EMBL/GenBank/DDBJ whole genome shotgun (WGS) entry which is preliminary data.</text>
</comment>
<keyword evidence="2" id="KW-1185">Reference proteome</keyword>
<organism evidence="1 2">
    <name type="scientific">Cylicocyclus nassatus</name>
    <name type="common">Nematode worm</name>
    <dbReference type="NCBI Taxonomy" id="53992"/>
    <lineage>
        <taxon>Eukaryota</taxon>
        <taxon>Metazoa</taxon>
        <taxon>Ecdysozoa</taxon>
        <taxon>Nematoda</taxon>
        <taxon>Chromadorea</taxon>
        <taxon>Rhabditida</taxon>
        <taxon>Rhabditina</taxon>
        <taxon>Rhabditomorpha</taxon>
        <taxon>Strongyloidea</taxon>
        <taxon>Strongylidae</taxon>
        <taxon>Cylicocyclus</taxon>
    </lineage>
</organism>
<evidence type="ECO:0000313" key="2">
    <source>
        <dbReference type="Proteomes" id="UP001176961"/>
    </source>
</evidence>
<dbReference type="Proteomes" id="UP001176961">
    <property type="component" value="Unassembled WGS sequence"/>
</dbReference>
<dbReference type="AlphaFoldDB" id="A0AA36HCQ5"/>